<gene>
    <name evidence="1" type="ORF">Ahy_B01g051756</name>
</gene>
<protein>
    <recommendedName>
        <fullName evidence="3">Aminotransferase-like plant mobile domain-containing protein</fullName>
    </recommendedName>
</protein>
<evidence type="ECO:0000313" key="2">
    <source>
        <dbReference type="Proteomes" id="UP000289738"/>
    </source>
</evidence>
<dbReference type="InterPro" id="IPR044824">
    <property type="entry name" value="MAIN-like"/>
</dbReference>
<sequence length="145" mass="16199">MPFRKCAVTLQDVAFQLGFPVNGKAVSGCLTEFENSWRVADQFGNGFRSYSVSCHHQIRVLPANATEDTVRMYARAYIMMLLPTQLFRYKCANRRILMTWAVIAGGPPHLHGCINACVGWRTEMAPTWGVISSYYRVGSSGGFPL</sequence>
<dbReference type="GO" id="GO:0010073">
    <property type="term" value="P:meristem maintenance"/>
    <property type="evidence" value="ECO:0007669"/>
    <property type="project" value="InterPro"/>
</dbReference>
<organism evidence="1 2">
    <name type="scientific">Arachis hypogaea</name>
    <name type="common">Peanut</name>
    <dbReference type="NCBI Taxonomy" id="3818"/>
    <lineage>
        <taxon>Eukaryota</taxon>
        <taxon>Viridiplantae</taxon>
        <taxon>Streptophyta</taxon>
        <taxon>Embryophyta</taxon>
        <taxon>Tracheophyta</taxon>
        <taxon>Spermatophyta</taxon>
        <taxon>Magnoliopsida</taxon>
        <taxon>eudicotyledons</taxon>
        <taxon>Gunneridae</taxon>
        <taxon>Pentapetalae</taxon>
        <taxon>rosids</taxon>
        <taxon>fabids</taxon>
        <taxon>Fabales</taxon>
        <taxon>Fabaceae</taxon>
        <taxon>Papilionoideae</taxon>
        <taxon>50 kb inversion clade</taxon>
        <taxon>dalbergioids sensu lato</taxon>
        <taxon>Dalbergieae</taxon>
        <taxon>Pterocarpus clade</taxon>
        <taxon>Arachis</taxon>
    </lineage>
</organism>
<proteinExistence type="predicted"/>
<accession>A0A445AMQ9</accession>
<dbReference type="EMBL" id="SDMP01000011">
    <property type="protein sequence ID" value="RYR27718.1"/>
    <property type="molecule type" value="Genomic_DNA"/>
</dbReference>
<evidence type="ECO:0000313" key="1">
    <source>
        <dbReference type="EMBL" id="RYR27718.1"/>
    </source>
</evidence>
<name>A0A445AMQ9_ARAHY</name>
<keyword evidence="2" id="KW-1185">Reference proteome</keyword>
<comment type="caution">
    <text evidence="1">The sequence shown here is derived from an EMBL/GenBank/DDBJ whole genome shotgun (WGS) entry which is preliminary data.</text>
</comment>
<dbReference type="PANTHER" id="PTHR46033:SF8">
    <property type="entry name" value="PROTEIN MAINTENANCE OF MERISTEMS-LIKE"/>
    <property type="match status" value="1"/>
</dbReference>
<evidence type="ECO:0008006" key="3">
    <source>
        <dbReference type="Google" id="ProtNLM"/>
    </source>
</evidence>
<dbReference type="PANTHER" id="PTHR46033">
    <property type="entry name" value="PROTEIN MAIN-LIKE 2"/>
    <property type="match status" value="1"/>
</dbReference>
<reference evidence="1 2" key="1">
    <citation type="submission" date="2019-01" db="EMBL/GenBank/DDBJ databases">
        <title>Sequencing of cultivated peanut Arachis hypogaea provides insights into genome evolution and oil improvement.</title>
        <authorList>
            <person name="Chen X."/>
        </authorList>
    </citation>
    <scope>NUCLEOTIDE SEQUENCE [LARGE SCALE GENOMIC DNA]</scope>
    <source>
        <strain evidence="2">cv. Fuhuasheng</strain>
        <tissue evidence="1">Leaves</tissue>
    </source>
</reference>
<dbReference type="AlphaFoldDB" id="A0A445AMQ9"/>
<dbReference type="Proteomes" id="UP000289738">
    <property type="component" value="Chromosome B01"/>
</dbReference>